<dbReference type="InterPro" id="IPR003784">
    <property type="entry name" value="BioY"/>
</dbReference>
<feature type="transmembrane region" description="Helical" evidence="3">
    <location>
        <begin position="12"/>
        <end position="32"/>
    </location>
</feature>
<keyword evidence="2" id="KW-0813">Transport</keyword>
<dbReference type="GO" id="GO:0005886">
    <property type="term" value="C:plasma membrane"/>
    <property type="evidence" value="ECO:0007669"/>
    <property type="project" value="UniProtKB-SubCell"/>
</dbReference>
<evidence type="ECO:0000256" key="1">
    <source>
        <dbReference type="ARBA" id="ARBA00010692"/>
    </source>
</evidence>
<keyword evidence="2 3" id="KW-0472">Membrane</keyword>
<dbReference type="EMBL" id="JACOOT010000013">
    <property type="protein sequence ID" value="MBC5650654.1"/>
    <property type="molecule type" value="Genomic_DNA"/>
</dbReference>
<dbReference type="GO" id="GO:0015225">
    <property type="term" value="F:biotin transmembrane transporter activity"/>
    <property type="evidence" value="ECO:0007669"/>
    <property type="project" value="UniProtKB-UniRule"/>
</dbReference>
<keyword evidence="3" id="KW-0812">Transmembrane</keyword>
<gene>
    <name evidence="4" type="ORF">H8S54_05915</name>
</gene>
<dbReference type="PANTHER" id="PTHR34295">
    <property type="entry name" value="BIOTIN TRANSPORTER BIOY"/>
    <property type="match status" value="1"/>
</dbReference>
<dbReference type="PIRSF" id="PIRSF016661">
    <property type="entry name" value="BioY"/>
    <property type="match status" value="1"/>
</dbReference>
<evidence type="ECO:0000313" key="5">
    <source>
        <dbReference type="Proteomes" id="UP000652847"/>
    </source>
</evidence>
<reference evidence="4 5" key="1">
    <citation type="submission" date="2020-08" db="EMBL/GenBank/DDBJ databases">
        <title>Genome public.</title>
        <authorList>
            <person name="Liu C."/>
            <person name="Sun Q."/>
        </authorList>
    </citation>
    <scope>NUCLEOTIDE SEQUENCE [LARGE SCALE GENOMIC DNA]</scope>
    <source>
        <strain evidence="4 5">BX17</strain>
    </source>
</reference>
<organism evidence="4 5">
    <name type="scientific">Blautia segnis</name>
    <dbReference type="NCBI Taxonomy" id="2763030"/>
    <lineage>
        <taxon>Bacteria</taxon>
        <taxon>Bacillati</taxon>
        <taxon>Bacillota</taxon>
        <taxon>Clostridia</taxon>
        <taxon>Lachnospirales</taxon>
        <taxon>Lachnospiraceae</taxon>
        <taxon>Blautia</taxon>
    </lineage>
</organism>
<dbReference type="RefSeq" id="WP_021924369.1">
    <property type="nucleotide sequence ID" value="NZ_JACOOT010000013.1"/>
</dbReference>
<comment type="caution">
    <text evidence="4">The sequence shown here is derived from an EMBL/GenBank/DDBJ whole genome shotgun (WGS) entry which is preliminary data.</text>
</comment>
<comment type="subcellular location">
    <subcellularLocation>
        <location evidence="2">Cell membrane</location>
        <topology evidence="2">Multi-pass membrane protein</topology>
    </subcellularLocation>
</comment>
<dbReference type="PANTHER" id="PTHR34295:SF1">
    <property type="entry name" value="BIOTIN TRANSPORTER BIOY"/>
    <property type="match status" value="1"/>
</dbReference>
<accession>A0A8I0AHV2</accession>
<evidence type="ECO:0000256" key="3">
    <source>
        <dbReference type="SAM" id="Phobius"/>
    </source>
</evidence>
<dbReference type="AlphaFoldDB" id="A0A8I0AHV2"/>
<protein>
    <recommendedName>
        <fullName evidence="2">Biotin transporter</fullName>
    </recommendedName>
</protein>
<proteinExistence type="inferred from homology"/>
<feature type="transmembrane region" description="Helical" evidence="3">
    <location>
        <begin position="118"/>
        <end position="140"/>
    </location>
</feature>
<keyword evidence="2" id="KW-1003">Cell membrane</keyword>
<evidence type="ECO:0000313" key="4">
    <source>
        <dbReference type="EMBL" id="MBC5650654.1"/>
    </source>
</evidence>
<dbReference type="Proteomes" id="UP000652847">
    <property type="component" value="Unassembled WGS sequence"/>
</dbReference>
<comment type="similarity">
    <text evidence="1 2">Belongs to the BioY family.</text>
</comment>
<feature type="transmembrane region" description="Helical" evidence="3">
    <location>
        <begin position="92"/>
        <end position="111"/>
    </location>
</feature>
<feature type="transmembrane region" description="Helical" evidence="3">
    <location>
        <begin position="61"/>
        <end position="86"/>
    </location>
</feature>
<dbReference type="Pfam" id="PF02632">
    <property type="entry name" value="BioY"/>
    <property type="match status" value="1"/>
</dbReference>
<name>A0A8I0AHV2_9FIRM</name>
<dbReference type="Gene3D" id="1.10.1760.20">
    <property type="match status" value="1"/>
</dbReference>
<evidence type="ECO:0000256" key="2">
    <source>
        <dbReference type="PIRNR" id="PIRNR016661"/>
    </source>
</evidence>
<sequence>MSTVTATKTRTYDMAYIAIFAVLIAICSWISIPMTVPFTLQTFGVFMAVGVLGGKRGSLAVLVYILLGAIGVPVFAGFSGGFGILLNNTGGYIIGFLFSALAMWAIESLWGKKPVVQIISMVVGLLVCYAMGTIWFMVVYTRTTGAVGLGTVLGWCVIPFIIPDLVKIALAFVLSRRVRKLVPLQ</sequence>
<keyword evidence="5" id="KW-1185">Reference proteome</keyword>
<keyword evidence="3" id="KW-1133">Transmembrane helix</keyword>